<feature type="region of interest" description="Disordered" evidence="1">
    <location>
        <begin position="1"/>
        <end position="37"/>
    </location>
</feature>
<organism evidence="2">
    <name type="scientific">Triticum urartu</name>
    <name type="common">Red wild einkorn</name>
    <name type="synonym">Crithodium urartu</name>
    <dbReference type="NCBI Taxonomy" id="4572"/>
    <lineage>
        <taxon>Eukaryota</taxon>
        <taxon>Viridiplantae</taxon>
        <taxon>Streptophyta</taxon>
        <taxon>Embryophyta</taxon>
        <taxon>Tracheophyta</taxon>
        <taxon>Spermatophyta</taxon>
        <taxon>Magnoliopsida</taxon>
        <taxon>Liliopsida</taxon>
        <taxon>Poales</taxon>
        <taxon>Poaceae</taxon>
        <taxon>BOP clade</taxon>
        <taxon>Pooideae</taxon>
        <taxon>Triticodae</taxon>
        <taxon>Triticeae</taxon>
        <taxon>Triticinae</taxon>
        <taxon>Triticum</taxon>
    </lineage>
</organism>
<evidence type="ECO:0000256" key="1">
    <source>
        <dbReference type="SAM" id="MobiDB-lite"/>
    </source>
</evidence>
<dbReference type="EMBL" id="KD103574">
    <property type="protein sequence ID" value="EMS60904.1"/>
    <property type="molecule type" value="Genomic_DNA"/>
</dbReference>
<accession>M8AJC6</accession>
<name>M8AJC6_TRIUA</name>
<proteinExistence type="predicted"/>
<evidence type="ECO:0000313" key="2">
    <source>
        <dbReference type="EMBL" id="EMS60904.1"/>
    </source>
</evidence>
<reference evidence="2" key="1">
    <citation type="journal article" date="2013" name="Nature">
        <title>Draft genome of the wheat A-genome progenitor Triticum urartu.</title>
        <authorList>
            <person name="Ling H.Q."/>
            <person name="Zhao S."/>
            <person name="Liu D."/>
            <person name="Wang J."/>
            <person name="Sun H."/>
            <person name="Zhang C."/>
            <person name="Fan H."/>
            <person name="Li D."/>
            <person name="Dong L."/>
            <person name="Tao Y."/>
            <person name="Gao C."/>
            <person name="Wu H."/>
            <person name="Li Y."/>
            <person name="Cui Y."/>
            <person name="Guo X."/>
            <person name="Zheng S."/>
            <person name="Wang B."/>
            <person name="Yu K."/>
            <person name="Liang Q."/>
            <person name="Yang W."/>
            <person name="Lou X."/>
            <person name="Chen J."/>
            <person name="Feng M."/>
            <person name="Jian J."/>
            <person name="Zhang X."/>
            <person name="Luo G."/>
            <person name="Jiang Y."/>
            <person name="Liu J."/>
            <person name="Wang Z."/>
            <person name="Sha Y."/>
            <person name="Zhang B."/>
            <person name="Wu H."/>
            <person name="Tang D."/>
            <person name="Shen Q."/>
            <person name="Xue P."/>
            <person name="Zou S."/>
            <person name="Wang X."/>
            <person name="Liu X."/>
            <person name="Wang F."/>
            <person name="Yang Y."/>
            <person name="An X."/>
            <person name="Dong Z."/>
            <person name="Zhang K."/>
            <person name="Zhang X."/>
            <person name="Luo M.C."/>
            <person name="Dvorak J."/>
            <person name="Tong Y."/>
            <person name="Wang J."/>
            <person name="Yang H."/>
            <person name="Li Z."/>
            <person name="Wang D."/>
            <person name="Zhang A."/>
            <person name="Wang J."/>
        </authorList>
    </citation>
    <scope>NUCLEOTIDE SEQUENCE</scope>
</reference>
<sequence length="112" mass="12527">MELQRQRREKDKISARQEMRRREVEAPALGDFEREHHSPDLARLPHRLRSDLYLDGRRVCSHDAPICCRPLCSFADVAEAKDGDGRTGGGGGGNSWKGVNSKKLSHYGSLGI</sequence>
<gene>
    <name evidence="2" type="ORF">TRIUR3_33666</name>
</gene>
<feature type="region of interest" description="Disordered" evidence="1">
    <location>
        <begin position="80"/>
        <end position="112"/>
    </location>
</feature>
<dbReference type="AlphaFoldDB" id="M8AJC6"/>
<feature type="compositionally biased region" description="Gly residues" evidence="1">
    <location>
        <begin position="86"/>
        <end position="95"/>
    </location>
</feature>
<protein>
    <submittedName>
        <fullName evidence="2">Uncharacterized protein</fullName>
    </submittedName>
</protein>